<feature type="region of interest" description="Disordered" evidence="1">
    <location>
        <begin position="1"/>
        <end position="26"/>
    </location>
</feature>
<evidence type="ECO:0000313" key="2">
    <source>
        <dbReference type="EMBL" id="NYZ20013.1"/>
    </source>
</evidence>
<gene>
    <name evidence="2" type="ORF">HND93_09830</name>
</gene>
<organism evidence="2 3">
    <name type="scientific">Azospirillum oleiclasticum</name>
    <dbReference type="NCBI Taxonomy" id="2735135"/>
    <lineage>
        <taxon>Bacteria</taxon>
        <taxon>Pseudomonadati</taxon>
        <taxon>Pseudomonadota</taxon>
        <taxon>Alphaproteobacteria</taxon>
        <taxon>Rhodospirillales</taxon>
        <taxon>Azospirillaceae</taxon>
        <taxon>Azospirillum</taxon>
    </lineage>
</organism>
<protein>
    <submittedName>
        <fullName evidence="2">DUF2312 domain-containing protein</fullName>
    </submittedName>
</protein>
<proteinExistence type="predicted"/>
<accession>A0ABX2TA35</accession>
<reference evidence="2 3" key="1">
    <citation type="submission" date="2020-05" db="EMBL/GenBank/DDBJ databases">
        <title>Azospirillum oleiclasticum sp. nov, a nitrogen-fixing and heavy crude oil-emulsifying bacterium isolated from the crude oil of Yumen Oilfield.</title>
        <authorList>
            <person name="Wu D."/>
            <person name="Cai M."/>
            <person name="Zhang X."/>
        </authorList>
    </citation>
    <scope>NUCLEOTIDE SEQUENCE [LARGE SCALE GENOMIC DNA]</scope>
    <source>
        <strain evidence="2 3">ROY-1-1-2</strain>
    </source>
</reference>
<dbReference type="RefSeq" id="WP_180281783.1">
    <property type="nucleotide sequence ID" value="NZ_JABFDB010000005.1"/>
</dbReference>
<name>A0ABX2TA35_9PROT</name>
<keyword evidence="3" id="KW-1185">Reference proteome</keyword>
<dbReference type="EMBL" id="JABFDB010000005">
    <property type="protein sequence ID" value="NYZ20013.1"/>
    <property type="molecule type" value="Genomic_DNA"/>
</dbReference>
<evidence type="ECO:0000256" key="1">
    <source>
        <dbReference type="SAM" id="MobiDB-lite"/>
    </source>
</evidence>
<comment type="caution">
    <text evidence="2">The sequence shown here is derived from an EMBL/GenBank/DDBJ whole genome shotgun (WGS) entry which is preliminary data.</text>
</comment>
<dbReference type="Proteomes" id="UP000584642">
    <property type="component" value="Unassembled WGS sequence"/>
</dbReference>
<sequence>MSDPNPTHFHQLPPLSVPDGTTGAGNSTAKLVTLAHVREDAPAGIGHNGLTDEQADVLRNSIRRVRSIQRQIDRLNRDKSAVYTALKGFGIDPGLVRKIAYRLTLSATELKAIHERDEQLAALWSAAEGLQAEFAAEDEADRAAADAAD</sequence>
<evidence type="ECO:0000313" key="3">
    <source>
        <dbReference type="Proteomes" id="UP000584642"/>
    </source>
</evidence>